<evidence type="ECO:0008006" key="3">
    <source>
        <dbReference type="Google" id="ProtNLM"/>
    </source>
</evidence>
<sequence>MPNPGAFIKSYTAEAAVPGRRIVKFGSAAGAIVAAAAATDAAIGITDQLDAAQGMLTDVIMSGSAELKMSGTGAAGAPVTANASGLGVAASAGAGNVAIGYALSAWADGDIIDVAIARHSVT</sequence>
<name>A0ABV5HY24_9RHOB</name>
<gene>
    <name evidence="1" type="ORF">ACFFU4_03170</name>
</gene>
<comment type="caution">
    <text evidence="1">The sequence shown here is derived from an EMBL/GenBank/DDBJ whole genome shotgun (WGS) entry which is preliminary data.</text>
</comment>
<evidence type="ECO:0000313" key="2">
    <source>
        <dbReference type="Proteomes" id="UP001589670"/>
    </source>
</evidence>
<evidence type="ECO:0000313" key="1">
    <source>
        <dbReference type="EMBL" id="MFB9148751.1"/>
    </source>
</evidence>
<reference evidence="1 2" key="1">
    <citation type="submission" date="2024-09" db="EMBL/GenBank/DDBJ databases">
        <authorList>
            <person name="Sun Q."/>
            <person name="Mori K."/>
        </authorList>
    </citation>
    <scope>NUCLEOTIDE SEQUENCE [LARGE SCALE GENOMIC DNA]</scope>
    <source>
        <strain evidence="1 2">CECT 9424</strain>
    </source>
</reference>
<proteinExistence type="predicted"/>
<accession>A0ABV5HY24</accession>
<protein>
    <recommendedName>
        <fullName evidence="3">DUF2190 domain-containing protein</fullName>
    </recommendedName>
</protein>
<dbReference type="RefSeq" id="WP_377066978.1">
    <property type="nucleotide sequence ID" value="NZ_JBHMEC010000004.1"/>
</dbReference>
<organism evidence="1 2">
    <name type="scientific">Roseovarius ramblicola</name>
    <dbReference type="NCBI Taxonomy" id="2022336"/>
    <lineage>
        <taxon>Bacteria</taxon>
        <taxon>Pseudomonadati</taxon>
        <taxon>Pseudomonadota</taxon>
        <taxon>Alphaproteobacteria</taxon>
        <taxon>Rhodobacterales</taxon>
        <taxon>Roseobacteraceae</taxon>
        <taxon>Roseovarius</taxon>
    </lineage>
</organism>
<dbReference type="EMBL" id="JBHMEC010000004">
    <property type="protein sequence ID" value="MFB9148751.1"/>
    <property type="molecule type" value="Genomic_DNA"/>
</dbReference>
<keyword evidence="2" id="KW-1185">Reference proteome</keyword>
<dbReference type="Proteomes" id="UP001589670">
    <property type="component" value="Unassembled WGS sequence"/>
</dbReference>